<dbReference type="Proteomes" id="UP000273022">
    <property type="component" value="Unassembled WGS sequence"/>
</dbReference>
<feature type="chain" id="PRO_5017350417" description="FlgO domain-containing protein" evidence="1">
    <location>
        <begin position="18"/>
        <end position="210"/>
    </location>
</feature>
<name>A0A3A6UC05_9GAMM</name>
<feature type="signal peptide" evidence="1">
    <location>
        <begin position="1"/>
        <end position="17"/>
    </location>
</feature>
<evidence type="ECO:0000259" key="2">
    <source>
        <dbReference type="Pfam" id="PF17680"/>
    </source>
</evidence>
<evidence type="ECO:0000313" key="3">
    <source>
        <dbReference type="EMBL" id="RJY19554.1"/>
    </source>
</evidence>
<evidence type="ECO:0000313" key="4">
    <source>
        <dbReference type="Proteomes" id="UP000273022"/>
    </source>
</evidence>
<dbReference type="EMBL" id="QYYH01000001">
    <property type="protein sequence ID" value="RJY19554.1"/>
    <property type="molecule type" value="Genomic_DNA"/>
</dbReference>
<keyword evidence="1" id="KW-0732">Signal</keyword>
<keyword evidence="4" id="KW-1185">Reference proteome</keyword>
<dbReference type="InterPro" id="IPR014549">
    <property type="entry name" value="FlgO"/>
</dbReference>
<dbReference type="OrthoDB" id="6116374at2"/>
<feature type="domain" description="FlgO" evidence="2">
    <location>
        <begin position="47"/>
        <end position="173"/>
    </location>
</feature>
<evidence type="ECO:0000256" key="1">
    <source>
        <dbReference type="SAM" id="SignalP"/>
    </source>
</evidence>
<proteinExistence type="predicted"/>
<dbReference type="InterPro" id="IPR041215">
    <property type="entry name" value="FlgO_dom"/>
</dbReference>
<dbReference type="PROSITE" id="PS51257">
    <property type="entry name" value="PROKAR_LIPOPROTEIN"/>
    <property type="match status" value="1"/>
</dbReference>
<protein>
    <recommendedName>
        <fullName evidence="2">FlgO domain-containing protein</fullName>
    </recommendedName>
</protein>
<accession>A0A3A6UC05</accession>
<sequence length="210" mass="23314">MRRLALLLLIGAMCGCAANKGRDYQFVESMQNSKHKPVVVIHKLTQEIATNLIEQSDLFAIDTPVVIATPVLSNDFTSTTSLSSQLQQGLIAGFKMHGYQVIDVNVAEALRVTSTGDFILSRDWKLLPQDQNVEHIVVSSIDMDTRGIIINSRIVNLTDNHVLSAVQSRTPAKMLAEYLALSEKVVVRDGNIYRYPQRGHENVQQVGVKQ</sequence>
<gene>
    <name evidence="3" type="ORF">D5R81_00165</name>
</gene>
<dbReference type="AlphaFoldDB" id="A0A3A6UC05"/>
<dbReference type="Pfam" id="PF17680">
    <property type="entry name" value="FlgO"/>
    <property type="match status" value="1"/>
</dbReference>
<dbReference type="RefSeq" id="WP_121851634.1">
    <property type="nucleotide sequence ID" value="NZ_CP037952.1"/>
</dbReference>
<reference evidence="3 4" key="1">
    <citation type="submission" date="2018-09" db="EMBL/GenBank/DDBJ databases">
        <title>Phylogeny of the Shewanellaceae, and recommendation for two new genera, Pseudoshewanella and Parashewanella.</title>
        <authorList>
            <person name="Wang G."/>
        </authorList>
    </citation>
    <scope>NUCLEOTIDE SEQUENCE [LARGE SCALE GENOMIC DNA]</scope>
    <source>
        <strain evidence="3 4">KCTC 22492</strain>
    </source>
</reference>
<dbReference type="PIRSF" id="PIRSF028688">
    <property type="entry name" value="UCP_imp_028688"/>
    <property type="match status" value="1"/>
</dbReference>
<organism evidence="3 4">
    <name type="scientific">Parashewanella spongiae</name>
    <dbReference type="NCBI Taxonomy" id="342950"/>
    <lineage>
        <taxon>Bacteria</taxon>
        <taxon>Pseudomonadati</taxon>
        <taxon>Pseudomonadota</taxon>
        <taxon>Gammaproteobacteria</taxon>
        <taxon>Alteromonadales</taxon>
        <taxon>Shewanellaceae</taxon>
        <taxon>Parashewanella</taxon>
    </lineage>
</organism>
<comment type="caution">
    <text evidence="3">The sequence shown here is derived from an EMBL/GenBank/DDBJ whole genome shotgun (WGS) entry which is preliminary data.</text>
</comment>